<dbReference type="Pfam" id="PF13414">
    <property type="entry name" value="TPR_11"/>
    <property type="match status" value="1"/>
</dbReference>
<dbReference type="PANTHER" id="PTHR44858">
    <property type="entry name" value="TETRATRICOPEPTIDE REPEAT PROTEIN 6"/>
    <property type="match status" value="1"/>
</dbReference>
<dbReference type="SUPFAM" id="SSF48452">
    <property type="entry name" value="TPR-like"/>
    <property type="match status" value="1"/>
</dbReference>
<dbReference type="RefSeq" id="WP_144327482.1">
    <property type="nucleotide sequence ID" value="NZ_VJON01000004.1"/>
</dbReference>
<evidence type="ECO:0000313" key="6">
    <source>
        <dbReference type="Proteomes" id="UP000318294"/>
    </source>
</evidence>
<dbReference type="InterPro" id="IPR032710">
    <property type="entry name" value="NTF2-like_dom_sf"/>
</dbReference>
<evidence type="ECO:0000313" key="5">
    <source>
        <dbReference type="EMBL" id="TSE35879.1"/>
    </source>
</evidence>
<dbReference type="GO" id="GO:0006508">
    <property type="term" value="P:proteolysis"/>
    <property type="evidence" value="ECO:0007669"/>
    <property type="project" value="UniProtKB-KW"/>
</dbReference>
<keyword evidence="2 3" id="KW-0802">TPR repeat</keyword>
<comment type="caution">
    <text evidence="5">The sequence shown here is derived from an EMBL/GenBank/DDBJ whole genome shotgun (WGS) entry which is preliminary data.</text>
</comment>
<dbReference type="Gene3D" id="3.10.450.50">
    <property type="match status" value="1"/>
</dbReference>
<keyword evidence="6" id="KW-1185">Reference proteome</keyword>
<gene>
    <name evidence="5" type="primary">bepA_2</name>
    <name evidence="5" type="ORF">Tchar_00459</name>
</gene>
<feature type="repeat" description="TPR" evidence="3">
    <location>
        <begin position="109"/>
        <end position="142"/>
    </location>
</feature>
<dbReference type="InterPro" id="IPR019734">
    <property type="entry name" value="TPR_rpt"/>
</dbReference>
<dbReference type="EMBL" id="VJON01000004">
    <property type="protein sequence ID" value="TSE35879.1"/>
    <property type="molecule type" value="Genomic_DNA"/>
</dbReference>
<dbReference type="OrthoDB" id="5294075at2"/>
<sequence length="356" mass="39035">MNKKISIATPISSMQQWAWQRGLSALLLALTPIWGQASALDATTARLIQQWLQSGQYQRALATIDEKLSKAPDDAELLLAKGVVLVELGKREEAKQIFLRLVNEHPGLPEPHNNLAVIYAAQGEYDKARATLEAAIKTHPSYATAFENLGDLYAKLASQSYAKALNLARAQKRDIQPKLRLLNQVIALATPTAVENGAGGAIGTVKSARASNAPAQDESATSATVKTTADTTAANARTAPGATNGVRHDIQAAVESWADAWSKRDIQRYLDHYAPDFATPGMSNREWINDRTQKIVSKKFIDVKISNISIRPIDAGTYQVRFVQRYRSDQLTATTRKTLVFANKNGRWLITSERSS</sequence>
<feature type="domain" description="Cds6 C-terminal" evidence="4">
    <location>
        <begin position="250"/>
        <end position="353"/>
    </location>
</feature>
<keyword evidence="5" id="KW-0645">Protease</keyword>
<dbReference type="InterPro" id="IPR056203">
    <property type="entry name" value="Cds6_C"/>
</dbReference>
<dbReference type="PANTHER" id="PTHR44858:SF1">
    <property type="entry name" value="UDP-N-ACETYLGLUCOSAMINE--PEPTIDE N-ACETYLGLUCOSAMINYLTRANSFERASE SPINDLY-RELATED"/>
    <property type="match status" value="1"/>
</dbReference>
<organism evidence="5 6">
    <name type="scientific">Tepidimonas charontis</name>
    <dbReference type="NCBI Taxonomy" id="2267262"/>
    <lineage>
        <taxon>Bacteria</taxon>
        <taxon>Pseudomonadati</taxon>
        <taxon>Pseudomonadota</taxon>
        <taxon>Betaproteobacteria</taxon>
        <taxon>Burkholderiales</taxon>
        <taxon>Tepidimonas</taxon>
    </lineage>
</organism>
<keyword evidence="1" id="KW-0677">Repeat</keyword>
<dbReference type="Gene3D" id="1.25.40.10">
    <property type="entry name" value="Tetratricopeptide repeat domain"/>
    <property type="match status" value="1"/>
</dbReference>
<dbReference type="SUPFAM" id="SSF54427">
    <property type="entry name" value="NTF2-like"/>
    <property type="match status" value="1"/>
</dbReference>
<dbReference type="AlphaFoldDB" id="A0A554XJ98"/>
<keyword evidence="5" id="KW-0378">Hydrolase</keyword>
<name>A0A554XJ98_9BURK</name>
<dbReference type="Pfam" id="PF24125">
    <property type="entry name" value="Cds6_C"/>
    <property type="match status" value="1"/>
</dbReference>
<dbReference type="Pfam" id="PF14559">
    <property type="entry name" value="TPR_19"/>
    <property type="match status" value="1"/>
</dbReference>
<accession>A0A554XJ98</accession>
<proteinExistence type="predicted"/>
<dbReference type="GO" id="GO:0008233">
    <property type="term" value="F:peptidase activity"/>
    <property type="evidence" value="ECO:0007669"/>
    <property type="project" value="UniProtKB-KW"/>
</dbReference>
<dbReference type="Proteomes" id="UP000318294">
    <property type="component" value="Unassembled WGS sequence"/>
</dbReference>
<dbReference type="SMART" id="SM00028">
    <property type="entry name" value="TPR"/>
    <property type="match status" value="2"/>
</dbReference>
<evidence type="ECO:0000259" key="4">
    <source>
        <dbReference type="Pfam" id="PF24125"/>
    </source>
</evidence>
<dbReference type="InterPro" id="IPR050498">
    <property type="entry name" value="Ycf3"/>
</dbReference>
<dbReference type="EC" id="3.4.-.-" evidence="5"/>
<reference evidence="5 6" key="1">
    <citation type="submission" date="2019-07" db="EMBL/GenBank/DDBJ databases">
        <title>Tepidimonas charontis SPSP-6 draft genome.</title>
        <authorList>
            <person name="Da Costa M.S."/>
            <person name="Froufe H.J.C."/>
            <person name="Egas C."/>
            <person name="Albuquerque L."/>
        </authorList>
    </citation>
    <scope>NUCLEOTIDE SEQUENCE [LARGE SCALE GENOMIC DNA]</scope>
    <source>
        <strain evidence="5 6">SPSP-6</strain>
    </source>
</reference>
<evidence type="ECO:0000256" key="3">
    <source>
        <dbReference type="PROSITE-ProRule" id="PRU00339"/>
    </source>
</evidence>
<evidence type="ECO:0000256" key="1">
    <source>
        <dbReference type="ARBA" id="ARBA00022737"/>
    </source>
</evidence>
<dbReference type="PROSITE" id="PS50005">
    <property type="entry name" value="TPR"/>
    <property type="match status" value="1"/>
</dbReference>
<dbReference type="InterPro" id="IPR011990">
    <property type="entry name" value="TPR-like_helical_dom_sf"/>
</dbReference>
<evidence type="ECO:0000256" key="2">
    <source>
        <dbReference type="ARBA" id="ARBA00022803"/>
    </source>
</evidence>
<protein>
    <submittedName>
        <fullName evidence="5">Beta-barrel assembly-enhancing protease</fullName>
        <ecNumber evidence="5">3.4.-.-</ecNumber>
    </submittedName>
</protein>